<organism evidence="6 7">
    <name type="scientific">Hoyosella rhizosphaerae</name>
    <dbReference type="NCBI Taxonomy" id="1755582"/>
    <lineage>
        <taxon>Bacteria</taxon>
        <taxon>Bacillati</taxon>
        <taxon>Actinomycetota</taxon>
        <taxon>Actinomycetes</taxon>
        <taxon>Mycobacteriales</taxon>
        <taxon>Hoyosellaceae</taxon>
        <taxon>Hoyosella</taxon>
    </lineage>
</organism>
<keyword evidence="7" id="KW-1185">Reference proteome</keyword>
<evidence type="ECO:0000256" key="4">
    <source>
        <dbReference type="ARBA" id="ARBA00021735"/>
    </source>
</evidence>
<evidence type="ECO:0000313" key="6">
    <source>
        <dbReference type="EMBL" id="GGC69140.1"/>
    </source>
</evidence>
<comment type="caution">
    <text evidence="6">The sequence shown here is derived from an EMBL/GenBank/DDBJ whole genome shotgun (WGS) entry which is preliminary data.</text>
</comment>
<dbReference type="InterPro" id="IPR001533">
    <property type="entry name" value="Pterin_deHydtase"/>
</dbReference>
<keyword evidence="5" id="KW-0456">Lyase</keyword>
<dbReference type="GO" id="GO:0008124">
    <property type="term" value="F:4-alpha-hydroxytetrahydrobiopterin dehydratase activity"/>
    <property type="evidence" value="ECO:0007669"/>
    <property type="project" value="UniProtKB-EC"/>
</dbReference>
<evidence type="ECO:0000256" key="3">
    <source>
        <dbReference type="ARBA" id="ARBA00013252"/>
    </source>
</evidence>
<dbReference type="RefSeq" id="WP_188674543.1">
    <property type="nucleotide sequence ID" value="NZ_BMJH01000002.1"/>
</dbReference>
<evidence type="ECO:0000313" key="7">
    <source>
        <dbReference type="Proteomes" id="UP000641514"/>
    </source>
</evidence>
<dbReference type="EMBL" id="BMJH01000002">
    <property type="protein sequence ID" value="GGC69140.1"/>
    <property type="molecule type" value="Genomic_DNA"/>
</dbReference>
<evidence type="ECO:0000256" key="2">
    <source>
        <dbReference type="ARBA" id="ARBA00006472"/>
    </source>
</evidence>
<gene>
    <name evidence="6" type="ORF">GCM10011410_22440</name>
</gene>
<reference evidence="6" key="1">
    <citation type="journal article" date="2014" name="Int. J. Syst. Evol. Microbiol.">
        <title>Complete genome sequence of Corynebacterium casei LMG S-19264T (=DSM 44701T), isolated from a smear-ripened cheese.</title>
        <authorList>
            <consortium name="US DOE Joint Genome Institute (JGI-PGF)"/>
            <person name="Walter F."/>
            <person name="Albersmeier A."/>
            <person name="Kalinowski J."/>
            <person name="Ruckert C."/>
        </authorList>
    </citation>
    <scope>NUCLEOTIDE SEQUENCE</scope>
    <source>
        <strain evidence="6">CGMCC 1.15478</strain>
    </source>
</reference>
<dbReference type="SUPFAM" id="SSF55248">
    <property type="entry name" value="PCD-like"/>
    <property type="match status" value="1"/>
</dbReference>
<dbReference type="InterPro" id="IPR036428">
    <property type="entry name" value="PCD_sf"/>
</dbReference>
<proteinExistence type="inferred from homology"/>
<comment type="similarity">
    <text evidence="2">Belongs to the pterin-4-alpha-carbinolamine dehydratase family.</text>
</comment>
<evidence type="ECO:0000256" key="5">
    <source>
        <dbReference type="ARBA" id="ARBA00023239"/>
    </source>
</evidence>
<sequence>MSELLNNSEIAAALEMQPQWEREGDTLVRAATFPTFLTGLAAINDIATLAEEANHHPDIDIRWRTVHFRCTTHSKGGITQLDVNLAQAIEDVISKHQPS</sequence>
<dbReference type="Gene3D" id="3.30.1360.20">
    <property type="entry name" value="Transcriptional coactivator/pterin dehydratase"/>
    <property type="match status" value="1"/>
</dbReference>
<dbReference type="CDD" id="cd00488">
    <property type="entry name" value="PCD_DCoH"/>
    <property type="match status" value="1"/>
</dbReference>
<accession>A0A916UD64</accession>
<dbReference type="NCBIfam" id="NF002017">
    <property type="entry name" value="PRK00823.1-2"/>
    <property type="match status" value="1"/>
</dbReference>
<dbReference type="AlphaFoldDB" id="A0A916UD64"/>
<dbReference type="Proteomes" id="UP000641514">
    <property type="component" value="Unassembled WGS sequence"/>
</dbReference>
<reference evidence="6" key="2">
    <citation type="submission" date="2020-09" db="EMBL/GenBank/DDBJ databases">
        <authorList>
            <person name="Sun Q."/>
            <person name="Zhou Y."/>
        </authorList>
    </citation>
    <scope>NUCLEOTIDE SEQUENCE</scope>
    <source>
        <strain evidence="6">CGMCC 1.15478</strain>
    </source>
</reference>
<protein>
    <recommendedName>
        <fullName evidence="4">Putative pterin-4-alpha-carbinolamine dehydratase</fullName>
        <ecNumber evidence="3">4.2.1.96</ecNumber>
    </recommendedName>
</protein>
<dbReference type="EC" id="4.2.1.96" evidence="3"/>
<dbReference type="GO" id="GO:0006729">
    <property type="term" value="P:tetrahydrobiopterin biosynthetic process"/>
    <property type="evidence" value="ECO:0007669"/>
    <property type="project" value="InterPro"/>
</dbReference>
<dbReference type="PANTHER" id="PTHR12599">
    <property type="entry name" value="PTERIN-4-ALPHA-CARBINOLAMINE DEHYDRATASE"/>
    <property type="match status" value="1"/>
</dbReference>
<name>A0A916UD64_9ACTN</name>
<dbReference type="PANTHER" id="PTHR12599:SF0">
    <property type="entry name" value="PTERIN-4-ALPHA-CARBINOLAMINE DEHYDRATASE"/>
    <property type="match status" value="1"/>
</dbReference>
<evidence type="ECO:0000256" key="1">
    <source>
        <dbReference type="ARBA" id="ARBA00001554"/>
    </source>
</evidence>
<comment type="catalytic activity">
    <reaction evidence="1">
        <text>(4aS,6R)-4a-hydroxy-L-erythro-5,6,7,8-tetrahydrobiopterin = (6R)-L-erythro-6,7-dihydrobiopterin + H2O</text>
        <dbReference type="Rhea" id="RHEA:11920"/>
        <dbReference type="ChEBI" id="CHEBI:15377"/>
        <dbReference type="ChEBI" id="CHEBI:15642"/>
        <dbReference type="ChEBI" id="CHEBI:43120"/>
        <dbReference type="EC" id="4.2.1.96"/>
    </reaction>
</comment>
<dbReference type="Pfam" id="PF01329">
    <property type="entry name" value="Pterin_4a"/>
    <property type="match status" value="1"/>
</dbReference>